<name>K0ILV4_NITGG</name>
<accession>K0ILV4</accession>
<dbReference type="STRING" id="1237085.Ngar_c27810"/>
<dbReference type="RefSeq" id="WP_015020237.1">
    <property type="nucleotide sequence ID" value="NC_018719.1"/>
</dbReference>
<keyword evidence="3" id="KW-1185">Reference proteome</keyword>
<reference evidence="2 3" key="1">
    <citation type="journal article" date="2012" name="Environ. Microbiol.">
        <title>The genome of the ammonia-oxidizing Candidatus Nitrososphaera gargensis: insights into metabolic versatility and environmental adaptations.</title>
        <authorList>
            <person name="Spang A."/>
            <person name="Poehlein A."/>
            <person name="Offre P."/>
            <person name="Zumbragel S."/>
            <person name="Haider S."/>
            <person name="Rychlik N."/>
            <person name="Nowka B."/>
            <person name="Schmeisser C."/>
            <person name="Lebedeva E.V."/>
            <person name="Rattei T."/>
            <person name="Bohm C."/>
            <person name="Schmid M."/>
            <person name="Galushko A."/>
            <person name="Hatzenpichler R."/>
            <person name="Weinmaier T."/>
            <person name="Daniel R."/>
            <person name="Schleper C."/>
            <person name="Spieck E."/>
            <person name="Streit W."/>
            <person name="Wagner M."/>
        </authorList>
    </citation>
    <scope>NUCLEOTIDE SEQUENCE [LARGE SCALE GENOMIC DNA]</scope>
    <source>
        <strain evidence="3">Ga9.2</strain>
    </source>
</reference>
<dbReference type="Proteomes" id="UP000008037">
    <property type="component" value="Chromosome"/>
</dbReference>
<proteinExistence type="predicted"/>
<evidence type="ECO:0000313" key="3">
    <source>
        <dbReference type="Proteomes" id="UP000008037"/>
    </source>
</evidence>
<dbReference type="GeneID" id="13794800"/>
<organism evidence="2 3">
    <name type="scientific">Nitrososphaera gargensis (strain Ga9.2)</name>
    <dbReference type="NCBI Taxonomy" id="1237085"/>
    <lineage>
        <taxon>Archaea</taxon>
        <taxon>Nitrososphaerota</taxon>
        <taxon>Nitrososphaeria</taxon>
        <taxon>Nitrososphaerales</taxon>
        <taxon>Nitrososphaeraceae</taxon>
        <taxon>Nitrososphaera</taxon>
    </lineage>
</organism>
<feature type="domain" description="DUF8156" evidence="1">
    <location>
        <begin position="8"/>
        <end position="82"/>
    </location>
</feature>
<dbReference type="BioCyc" id="CNIT1237085:G1324-2781-MONOMER"/>
<sequence length="88" mass="10288">MTLFPNDDIITQIIGSWQSYADVLNAEDRIAFDNMMKKCYKYSRSIEAKAKPFENEALFMAMLLEQEKIILWLLAKIEKLEKGKVEKP</sequence>
<evidence type="ECO:0000313" key="2">
    <source>
        <dbReference type="EMBL" id="AFU59702.1"/>
    </source>
</evidence>
<evidence type="ECO:0000259" key="1">
    <source>
        <dbReference type="Pfam" id="PF26485"/>
    </source>
</evidence>
<dbReference type="InParanoid" id="K0ILV4"/>
<dbReference type="OrthoDB" id="381826at2157"/>
<dbReference type="HOGENOM" id="CLU_189635_0_0_2"/>
<dbReference type="InterPro" id="IPR058469">
    <property type="entry name" value="DUF8156"/>
</dbReference>
<protein>
    <recommendedName>
        <fullName evidence="1">DUF8156 domain-containing protein</fullName>
    </recommendedName>
</protein>
<dbReference type="EMBL" id="CP002408">
    <property type="protein sequence ID" value="AFU59702.1"/>
    <property type="molecule type" value="Genomic_DNA"/>
</dbReference>
<gene>
    <name evidence="2" type="ordered locus">Ngar_c27810</name>
</gene>
<dbReference type="AlphaFoldDB" id="K0ILV4"/>
<dbReference type="Pfam" id="PF26485">
    <property type="entry name" value="DUF8156"/>
    <property type="match status" value="1"/>
</dbReference>
<dbReference type="KEGG" id="nga:Ngar_c27810"/>